<dbReference type="SUPFAM" id="SSF57850">
    <property type="entry name" value="RING/U-box"/>
    <property type="match status" value="1"/>
</dbReference>
<keyword evidence="11" id="KW-0862">Zinc</keyword>
<evidence type="ECO:0000256" key="1">
    <source>
        <dbReference type="ARBA" id="ARBA00000333"/>
    </source>
</evidence>
<dbReference type="Gene3D" id="2.60.120.260">
    <property type="entry name" value="Galactose-binding domain-like"/>
    <property type="match status" value="1"/>
</dbReference>
<evidence type="ECO:0000259" key="16">
    <source>
        <dbReference type="PROSITE" id="PS51284"/>
    </source>
</evidence>
<feature type="region of interest" description="Disordered" evidence="14">
    <location>
        <begin position="30"/>
        <end position="72"/>
    </location>
</feature>
<dbReference type="InterPro" id="IPR008979">
    <property type="entry name" value="Galactose-bd-like_sf"/>
</dbReference>
<dbReference type="CDD" id="cd16463">
    <property type="entry name" value="RING-H2_PHR"/>
    <property type="match status" value="1"/>
</dbReference>
<evidence type="ECO:0000256" key="7">
    <source>
        <dbReference type="ARBA" id="ARBA00022723"/>
    </source>
</evidence>
<dbReference type="PROSITE" id="PS50089">
    <property type="entry name" value="ZF_RING_2"/>
    <property type="match status" value="1"/>
</dbReference>
<keyword evidence="12" id="KW-0966">Cell projection</keyword>
<dbReference type="GO" id="GO:0005886">
    <property type="term" value="C:plasma membrane"/>
    <property type="evidence" value="ECO:0007669"/>
    <property type="project" value="TreeGrafter"/>
</dbReference>
<comment type="catalytic activity">
    <reaction evidence="1">
        <text>[E2 ubiquitin-conjugating enzyme]-S-ubiquitinyl-L-cysteine + [acceptor protein]-L-threonine = [E2 ubiquitin-conjugating enzyme]-L-cysteine + [acceptor protein]-3-O-ubiquitinyl-L-threonine.</text>
        <dbReference type="EC" id="2.3.2.33"/>
    </reaction>
</comment>
<dbReference type="InterPro" id="IPR013083">
    <property type="entry name" value="Znf_RING/FYVE/PHD"/>
</dbReference>
<accession>A0A6G0T858</accession>
<dbReference type="InterPro" id="IPR001841">
    <property type="entry name" value="Znf_RING"/>
</dbReference>
<dbReference type="GO" id="GO:0005634">
    <property type="term" value="C:nucleus"/>
    <property type="evidence" value="ECO:0007669"/>
    <property type="project" value="TreeGrafter"/>
</dbReference>
<comment type="subcellular location">
    <subcellularLocation>
        <location evidence="2">Cell projection</location>
        <location evidence="2">Axon</location>
    </subcellularLocation>
</comment>
<protein>
    <recommendedName>
        <fullName evidence="5">RCR-type E3 ubiquitin transferase</fullName>
        <ecNumber evidence="5">2.3.2.33</ecNumber>
    </recommendedName>
</protein>
<dbReference type="SUPFAM" id="SSF49785">
    <property type="entry name" value="Galactose-binding domain-like"/>
    <property type="match status" value="1"/>
</dbReference>
<evidence type="ECO:0000313" key="18">
    <source>
        <dbReference type="Proteomes" id="UP000475862"/>
    </source>
</evidence>
<dbReference type="PROSITE" id="PS51284">
    <property type="entry name" value="DOC"/>
    <property type="match status" value="1"/>
</dbReference>
<evidence type="ECO:0000256" key="5">
    <source>
        <dbReference type="ARBA" id="ARBA00012249"/>
    </source>
</evidence>
<organism evidence="17 18">
    <name type="scientific">Aphis glycines</name>
    <name type="common">Soybean aphid</name>
    <dbReference type="NCBI Taxonomy" id="307491"/>
    <lineage>
        <taxon>Eukaryota</taxon>
        <taxon>Metazoa</taxon>
        <taxon>Ecdysozoa</taxon>
        <taxon>Arthropoda</taxon>
        <taxon>Hexapoda</taxon>
        <taxon>Insecta</taxon>
        <taxon>Pterygota</taxon>
        <taxon>Neoptera</taxon>
        <taxon>Paraneoptera</taxon>
        <taxon>Hemiptera</taxon>
        <taxon>Sternorrhyncha</taxon>
        <taxon>Aphidomorpha</taxon>
        <taxon>Aphidoidea</taxon>
        <taxon>Aphididae</taxon>
        <taxon>Aphidini</taxon>
        <taxon>Aphis</taxon>
        <taxon>Aphis</taxon>
    </lineage>
</organism>
<feature type="domain" description="DOC" evidence="16">
    <location>
        <begin position="842"/>
        <end position="1021"/>
    </location>
</feature>
<dbReference type="SMART" id="SM01337">
    <property type="entry name" value="APC10"/>
    <property type="match status" value="1"/>
</dbReference>
<gene>
    <name evidence="17" type="ORF">AGLY_012801</name>
</gene>
<feature type="domain" description="RING-type" evidence="15">
    <location>
        <begin position="1536"/>
        <end position="1587"/>
    </location>
</feature>
<keyword evidence="18" id="KW-1185">Reference proteome</keyword>
<dbReference type="CDD" id="cd19799">
    <property type="entry name" value="Bbox2_MYCBP2"/>
    <property type="match status" value="1"/>
</dbReference>
<evidence type="ECO:0000256" key="3">
    <source>
        <dbReference type="ARBA" id="ARBA00004906"/>
    </source>
</evidence>
<proteinExistence type="inferred from homology"/>
<dbReference type="GO" id="GO:0007411">
    <property type="term" value="P:axon guidance"/>
    <property type="evidence" value="ECO:0007669"/>
    <property type="project" value="TreeGrafter"/>
</dbReference>
<comment type="caution">
    <text evidence="17">The sequence shown here is derived from an EMBL/GenBank/DDBJ whole genome shotgun (WGS) entry which is preliminary data.</text>
</comment>
<dbReference type="Proteomes" id="UP000475862">
    <property type="component" value="Unassembled WGS sequence"/>
</dbReference>
<dbReference type="InterPro" id="IPR004939">
    <property type="entry name" value="APC_su10/DOC_dom"/>
</dbReference>
<evidence type="ECO:0000256" key="14">
    <source>
        <dbReference type="SAM" id="MobiDB-lite"/>
    </source>
</evidence>
<keyword evidence="8" id="KW-0677">Repeat</keyword>
<evidence type="ECO:0000256" key="2">
    <source>
        <dbReference type="ARBA" id="ARBA00004489"/>
    </source>
</evidence>
<evidence type="ECO:0000256" key="9">
    <source>
        <dbReference type="ARBA" id="ARBA00022771"/>
    </source>
</evidence>
<dbReference type="PANTHER" id="PTHR45943">
    <property type="entry name" value="E3 UBIQUITIN-PROTEIN LIGASE MYCBP2"/>
    <property type="match status" value="1"/>
</dbReference>
<evidence type="ECO:0000259" key="15">
    <source>
        <dbReference type="PROSITE" id="PS50089"/>
    </source>
</evidence>
<evidence type="ECO:0000256" key="8">
    <source>
        <dbReference type="ARBA" id="ARBA00022737"/>
    </source>
</evidence>
<name>A0A6G0T858_APHGL</name>
<dbReference type="OrthoDB" id="6050183at2759"/>
<dbReference type="PANTHER" id="PTHR45943:SF1">
    <property type="entry name" value="E3 UBIQUITIN-PROTEIN LIGASE MYCBP2"/>
    <property type="match status" value="1"/>
</dbReference>
<evidence type="ECO:0000256" key="11">
    <source>
        <dbReference type="ARBA" id="ARBA00022833"/>
    </source>
</evidence>
<evidence type="ECO:0000256" key="13">
    <source>
        <dbReference type="PROSITE-ProRule" id="PRU00175"/>
    </source>
</evidence>
<dbReference type="GO" id="GO:0030424">
    <property type="term" value="C:axon"/>
    <property type="evidence" value="ECO:0007669"/>
    <property type="project" value="UniProtKB-SubCell"/>
</dbReference>
<feature type="compositionally biased region" description="Polar residues" evidence="14">
    <location>
        <begin position="247"/>
        <end position="263"/>
    </location>
</feature>
<keyword evidence="7" id="KW-0479">Metal-binding</keyword>
<dbReference type="Gene3D" id="3.30.40.10">
    <property type="entry name" value="Zinc/RING finger domain, C3HC4 (zinc finger)"/>
    <property type="match status" value="1"/>
</dbReference>
<dbReference type="GO" id="GO:0008270">
    <property type="term" value="F:zinc ion binding"/>
    <property type="evidence" value="ECO:0007669"/>
    <property type="project" value="UniProtKB-KW"/>
</dbReference>
<evidence type="ECO:0000256" key="12">
    <source>
        <dbReference type="ARBA" id="ARBA00023273"/>
    </source>
</evidence>
<dbReference type="GO" id="GO:0099174">
    <property type="term" value="P:regulation of presynapse organization"/>
    <property type="evidence" value="ECO:0007669"/>
    <property type="project" value="UniProtKB-ARBA"/>
</dbReference>
<feature type="region of interest" description="Disordered" evidence="14">
    <location>
        <begin position="247"/>
        <end position="275"/>
    </location>
</feature>
<comment type="pathway">
    <text evidence="3">Protein modification; protein ubiquitination.</text>
</comment>
<dbReference type="Pfam" id="PF13639">
    <property type="entry name" value="zf-RING_2"/>
    <property type="match status" value="1"/>
</dbReference>
<dbReference type="GO" id="GO:0061630">
    <property type="term" value="F:ubiquitin protein ligase activity"/>
    <property type="evidence" value="ECO:0007669"/>
    <property type="project" value="UniProtKB-EC"/>
</dbReference>
<dbReference type="FunFam" id="3.30.40.10:FF:000078">
    <property type="entry name" value="E3 ubiquitin-protein ligase MYCBP2 isoform X1"/>
    <property type="match status" value="1"/>
</dbReference>
<evidence type="ECO:0000313" key="17">
    <source>
        <dbReference type="EMBL" id="KAE9527728.1"/>
    </source>
</evidence>
<dbReference type="SMART" id="SM00184">
    <property type="entry name" value="RING"/>
    <property type="match status" value="1"/>
</dbReference>
<comment type="similarity">
    <text evidence="4">Belongs to the RING-Cys relay (RCR) family.</text>
</comment>
<sequence length="1776" mass="196197">MSNNIYKYAHSAYNRVPLFVPGSRRTAYNHSLSASSDTTAPPTTSSSSIDTHMTSSLSTSVESSTDQPEMPTKVEMCPGVAQAATQTTPENERVSFVPHSKRKPKCVLKARSDSKNEFKIESVSSSESKDSQQEVIIQEPKQTVKMALSPSMAESLRAVFAAFLWHEGIVHDAMTCASFLKFYPSLPKNGAVVTKRMTERNKDRGLQRHSVEVTTGAGGYRHIRPNEVNRPKPVMTLPAEGAITEESMTSSGNSELADSNHAQMESAGGTADDGRTTINFLPPALNCMVRLWDEISADMLQIITSVGVVRTSSPGQMTNFGGRNGDNDNHKSRAGMNTPVHNEHIVRLMYNYQCKEPMSCELCGDMLTVPVSYHMLKTHPGCGQSSNGRGYTSNGTYKSGWSGDCGEGGIAWYLLCESCRHGYMKNAKPQQAPVVSVRCADPPDIRRANNMAAKMAEQIAQNRYPYEDSDDSDDSSLAAKVASSVQFCSSAEQSKQLAGTANHCNDELIDSLHFTFKENAMFLLDLASTSGGRSTSDEQSSSLGPWAVGEFKCLDNLEAPVACKQLLQSETCNDALLQHLHNCDSSGVLSPGKDMVDGIVMRSFHRSVSMDIEKSPLRRPDIINRRKRINSTIDPDNGLSQVCMPSAALQALVPCVDNATMVGCSADGVISNNENVSEINVLNRPSMAFIVEAHNLDDLKWAMKHAVRKAACRSYALQALNWLLHEVSQPSCLHDLLWWFVIALSAEIRAIEGTDYTDPRCRHPLSDLYLAGDSINPLPQVFYKFLQTVSDLMLYLPPGSALQMMAVRCWDINFTASDHMFLHRSKVFSNISKILSHSEDYQDVCEDTQPGVVSNDNYVVSAFKDITENTEITTTSRPAMVPNLIDRTTETFWESSEDDKNKFKTITIQCNNALEEPKALYIHFDNCRDLNNKISTVVFSSGQTVEQLNKIQTFDVDTRFSGWLGVFIPDQSHKVLCIEVRGGDTSVRVRQIKVLGTVSGSSLPYGRQYNYSTIQHRQCENETLKVFRSITFQVFGKLIQGKETSMDSSVEESKDLKEHMVGILFSQSKLTHLQKQVCTHIVDAIQKEAIIMREEWEKTVCKNDTTSNNGMVTPTDSYCFEMLSMVSALSGSNVGRSYLANQYDLLSNLLSLLHTGSARVQRQVTLLLKRVLPEVSPSALASLTGSRLPSTGFSITSPSSKSYQVGLLDSFLSVIAKALILQVKVKGTNGSKVVNSLKLCDVDLDENESLWYLKGVSHRKLADDIIQILWDLSNGKLGGNKNWIDTTRAAIAENILNLTRLSKEHRTMESCIKNPVLWLALASHCVLHPEHAERLSSGQWLKPEDSKPTPPRPLCSNHDDGETAASIQCLTCGNLCIDCDRILHLHRKTKHHQRQVCKEEEEAIRVDLHEGCGRTKLFWLLALADKATLQALVEFRDMTSGSSDLSAPVARANVLQLARVGVCRYCGMVSNDGLLAIGNVCANDECQLHAQTGCQRILKCGHLCGGIKGETKCLPCLHGCTSDENPSLKQDADDMCMICFTDALSAAPSIQLTCGHVFHYQCCKRVLVNKWTGPRITFGFQQCPICKTPIDHECLAEVLDPIKELMADVKRKALMRLEYEGECTIKNDHAAVYAMEKYAYYVCFKCKKAYYGGEARCELDVGGTDYDPAELVCGGCSDVARAQMCPKHGTDLLEYKCRYCCSVAVFFCFGTTHFCNACHDDFQRVTNLLTDELPPCPAGPRATALNVDECPLHVKHPPTGEEFALGCGVCRNAHTF</sequence>
<dbReference type="GO" id="GO:0008582">
    <property type="term" value="P:regulation of synaptic assembly at neuromuscular junction"/>
    <property type="evidence" value="ECO:0007669"/>
    <property type="project" value="TreeGrafter"/>
</dbReference>
<keyword evidence="10" id="KW-0833">Ubl conjugation pathway</keyword>
<evidence type="ECO:0000256" key="4">
    <source>
        <dbReference type="ARBA" id="ARBA00005415"/>
    </source>
</evidence>
<reference evidence="17 18" key="1">
    <citation type="submission" date="2019-08" db="EMBL/GenBank/DDBJ databases">
        <title>The genome of the soybean aphid Biotype 1, its phylome, world population structure and adaptation to the North American continent.</title>
        <authorList>
            <person name="Giordano R."/>
            <person name="Donthu R.K."/>
            <person name="Hernandez A.G."/>
            <person name="Wright C.L."/>
            <person name="Zimin A.V."/>
        </authorList>
    </citation>
    <scope>NUCLEOTIDE SEQUENCE [LARGE SCALE GENOMIC DNA]</scope>
    <source>
        <tissue evidence="17">Whole aphids</tissue>
    </source>
</reference>
<feature type="compositionally biased region" description="Low complexity" evidence="14">
    <location>
        <begin position="31"/>
        <end position="65"/>
    </location>
</feature>
<evidence type="ECO:0000256" key="6">
    <source>
        <dbReference type="ARBA" id="ARBA00022679"/>
    </source>
</evidence>
<dbReference type="EMBL" id="VYZN01000051">
    <property type="protein sequence ID" value="KAE9527728.1"/>
    <property type="molecule type" value="Genomic_DNA"/>
</dbReference>
<keyword evidence="9 13" id="KW-0863">Zinc-finger</keyword>
<evidence type="ECO:0000256" key="10">
    <source>
        <dbReference type="ARBA" id="ARBA00022786"/>
    </source>
</evidence>
<keyword evidence="6" id="KW-0808">Transferase</keyword>
<dbReference type="EC" id="2.3.2.33" evidence="5"/>